<feature type="domain" description="Beta-galactosidase galactose-binding" evidence="6">
    <location>
        <begin position="324"/>
        <end position="356"/>
    </location>
</feature>
<proteinExistence type="predicted"/>
<dbReference type="Pfam" id="PF21467">
    <property type="entry name" value="BetaGal_gal-bd"/>
    <property type="match status" value="1"/>
</dbReference>
<dbReference type="PANTHER" id="PTHR23421">
    <property type="entry name" value="BETA-GALACTOSIDASE RELATED"/>
    <property type="match status" value="1"/>
</dbReference>
<dbReference type="SUPFAM" id="SSF49785">
    <property type="entry name" value="Galactose-binding domain-like"/>
    <property type="match status" value="2"/>
</dbReference>
<evidence type="ECO:0000256" key="1">
    <source>
        <dbReference type="ARBA" id="ARBA00022729"/>
    </source>
</evidence>
<keyword evidence="2 7" id="KW-0378">Hydrolase</keyword>
<gene>
    <name evidence="7" type="ORF">glysoja_047444</name>
</gene>
<dbReference type="InterPro" id="IPR033464">
    <property type="entry name" value="CSN8_PSD8_EIF3K"/>
</dbReference>
<dbReference type="GO" id="GO:0004565">
    <property type="term" value="F:beta-galactosidase activity"/>
    <property type="evidence" value="ECO:0007669"/>
    <property type="project" value="UniProtKB-EC"/>
</dbReference>
<dbReference type="EC" id="3.2.1.23" evidence="7"/>
<dbReference type="EMBL" id="KN660480">
    <property type="protein sequence ID" value="KHN16434.1"/>
    <property type="molecule type" value="Genomic_DNA"/>
</dbReference>
<dbReference type="InterPro" id="IPR001944">
    <property type="entry name" value="Glycoside_Hdrlase_35"/>
</dbReference>
<name>A0A0B2Q8Z7_GLYSO</name>
<feature type="domain" description="CSN8/PSMD8/EIF3K" evidence="4">
    <location>
        <begin position="19"/>
        <end position="99"/>
    </location>
</feature>
<dbReference type="Pfam" id="PF17834">
    <property type="entry name" value="GHD"/>
    <property type="match status" value="1"/>
</dbReference>
<feature type="domain" description="Beta-galactosidase beta-sandwich" evidence="5">
    <location>
        <begin position="102"/>
        <end position="158"/>
    </location>
</feature>
<dbReference type="GO" id="GO:0005975">
    <property type="term" value="P:carbohydrate metabolic process"/>
    <property type="evidence" value="ECO:0007669"/>
    <property type="project" value="InterPro"/>
</dbReference>
<protein>
    <submittedName>
        <fullName evidence="7">Beta-galactosidase 3</fullName>
        <ecNumber evidence="7">3.2.1.23</ecNumber>
    </submittedName>
</protein>
<evidence type="ECO:0000256" key="2">
    <source>
        <dbReference type="ARBA" id="ARBA00022801"/>
    </source>
</evidence>
<evidence type="ECO:0000256" key="3">
    <source>
        <dbReference type="ARBA" id="ARBA00023295"/>
    </source>
</evidence>
<dbReference type="AlphaFoldDB" id="A0A0B2Q8Z7"/>
<keyword evidence="1" id="KW-0732">Signal</keyword>
<keyword evidence="3 7" id="KW-0326">Glycosidase</keyword>
<dbReference type="InterPro" id="IPR008979">
    <property type="entry name" value="Galactose-bd-like_sf"/>
</dbReference>
<dbReference type="Pfam" id="PF10075">
    <property type="entry name" value="CSN8_PSD8_EIF3K"/>
    <property type="match status" value="1"/>
</dbReference>
<accession>A0A0B2Q8Z7</accession>
<evidence type="ECO:0000259" key="6">
    <source>
        <dbReference type="Pfam" id="PF21467"/>
    </source>
</evidence>
<dbReference type="Gene3D" id="1.25.40.990">
    <property type="match status" value="1"/>
</dbReference>
<evidence type="ECO:0000259" key="4">
    <source>
        <dbReference type="Pfam" id="PF10075"/>
    </source>
</evidence>
<reference evidence="7" key="1">
    <citation type="submission" date="2014-07" db="EMBL/GenBank/DDBJ databases">
        <title>Identification of a novel salt tolerance gene in wild soybean by whole-genome sequencing.</title>
        <authorList>
            <person name="Lam H.-M."/>
            <person name="Qi X."/>
            <person name="Li M.-W."/>
            <person name="Liu X."/>
            <person name="Xie M."/>
            <person name="Ni M."/>
            <person name="Xu X."/>
        </authorList>
    </citation>
    <scope>NUCLEOTIDE SEQUENCE [LARGE SCALE GENOMIC DNA]</scope>
    <source>
        <tissue evidence="7">Root</tissue>
    </source>
</reference>
<evidence type="ECO:0000259" key="5">
    <source>
        <dbReference type="Pfam" id="PF17834"/>
    </source>
</evidence>
<sequence>MVKFGSKLTNNRLPPSPQEYPILGLNLLRLLVQNRIAEFHTELELLSSAALENPCIKHVVELEQSFMEGAYKRALSARQTVPHDTYVYFMDLLAETVSQHFEAHVYTTESGDCTAFLSNYDSKSSARVMFNNMQYSLPPWSVSILPDCINVVFNTAKVGVQTSQMQMLPTNTQLFSWESFDEDIYSVDESSAITAPGLLEQINVTKDASDYLWYITSVDIGLSESFLRGGEFPTLIVQSTGHAIHVFINGQLFVSAFGTREYRRFTYTGKVNLLAELNRLALLNVAIGLLDGLKGEAMDVASPNGISSVAWMQSAIVVQRNQPLTWHKTYFDAPEGDEPLALDMEGMGKGQIWING</sequence>
<dbReference type="Proteomes" id="UP000053555">
    <property type="component" value="Unassembled WGS sequence"/>
</dbReference>
<organism evidence="7">
    <name type="scientific">Glycine soja</name>
    <name type="common">Wild soybean</name>
    <dbReference type="NCBI Taxonomy" id="3848"/>
    <lineage>
        <taxon>Eukaryota</taxon>
        <taxon>Viridiplantae</taxon>
        <taxon>Streptophyta</taxon>
        <taxon>Embryophyta</taxon>
        <taxon>Tracheophyta</taxon>
        <taxon>Spermatophyta</taxon>
        <taxon>Magnoliopsida</taxon>
        <taxon>eudicotyledons</taxon>
        <taxon>Gunneridae</taxon>
        <taxon>Pentapetalae</taxon>
        <taxon>rosids</taxon>
        <taxon>fabids</taxon>
        <taxon>Fabales</taxon>
        <taxon>Fabaceae</taxon>
        <taxon>Papilionoideae</taxon>
        <taxon>50 kb inversion clade</taxon>
        <taxon>NPAAA clade</taxon>
        <taxon>indigoferoid/millettioid clade</taxon>
        <taxon>Phaseoleae</taxon>
        <taxon>Glycine</taxon>
        <taxon>Glycine subgen. Soja</taxon>
    </lineage>
</organism>
<dbReference type="InterPro" id="IPR048913">
    <property type="entry name" value="BetaGal_gal-bd"/>
</dbReference>
<evidence type="ECO:0000313" key="7">
    <source>
        <dbReference type="EMBL" id="KHN16434.1"/>
    </source>
</evidence>
<dbReference type="InterPro" id="IPR041392">
    <property type="entry name" value="GHD"/>
</dbReference>